<dbReference type="InterPro" id="IPR020806">
    <property type="entry name" value="PKS_PP-bd"/>
</dbReference>
<dbReference type="SUPFAM" id="SSF47336">
    <property type="entry name" value="ACP-like"/>
    <property type="match status" value="1"/>
</dbReference>
<dbReference type="Pfam" id="PF23297">
    <property type="entry name" value="ACP_SdgA_C"/>
    <property type="match status" value="1"/>
</dbReference>
<dbReference type="PANTHER" id="PTHR30137">
    <property type="entry name" value="LUCIFERASE-LIKE MONOOXYGENASE"/>
    <property type="match status" value="1"/>
</dbReference>
<feature type="domain" description="Carrier" evidence="3">
    <location>
        <begin position="532"/>
        <end position="609"/>
    </location>
</feature>
<dbReference type="PROSITE" id="PS50075">
    <property type="entry name" value="CARRIER"/>
    <property type="match status" value="1"/>
</dbReference>
<dbReference type="InterPro" id="IPR024011">
    <property type="entry name" value="Biosynth_lucif-like_mOase_dom"/>
</dbReference>
<name>A0A5S9IQ52_UABAM</name>
<evidence type="ECO:0000313" key="4">
    <source>
        <dbReference type="EMBL" id="BBM85630.1"/>
    </source>
</evidence>
<dbReference type="InterPro" id="IPR009081">
    <property type="entry name" value="PP-bd_ACP"/>
</dbReference>
<dbReference type="InterPro" id="IPR042104">
    <property type="entry name" value="PKS_dehydratase_sf"/>
</dbReference>
<reference evidence="4 5" key="1">
    <citation type="submission" date="2019-08" db="EMBL/GenBank/DDBJ databases">
        <title>Complete genome sequence of Candidatus Uab amorphum.</title>
        <authorList>
            <person name="Shiratori T."/>
            <person name="Suzuki S."/>
            <person name="Kakizawa Y."/>
            <person name="Ishida K."/>
        </authorList>
    </citation>
    <scope>NUCLEOTIDE SEQUENCE [LARGE SCALE GENOMIC DNA]</scope>
    <source>
        <strain evidence="4 5">SRT547</strain>
    </source>
</reference>
<dbReference type="GO" id="GO:0031177">
    <property type="term" value="F:phosphopantetheine binding"/>
    <property type="evidence" value="ECO:0007669"/>
    <property type="project" value="InterPro"/>
</dbReference>
<keyword evidence="2" id="KW-0597">Phosphoprotein</keyword>
<keyword evidence="5" id="KW-1185">Reference proteome</keyword>
<dbReference type="NCBIfam" id="TIGR04020">
    <property type="entry name" value="seco_metab_LLM"/>
    <property type="match status" value="1"/>
</dbReference>
<dbReference type="Proteomes" id="UP000326354">
    <property type="component" value="Chromosome"/>
</dbReference>
<dbReference type="EMBL" id="AP019860">
    <property type="protein sequence ID" value="BBM85630.1"/>
    <property type="molecule type" value="Genomic_DNA"/>
</dbReference>
<protein>
    <submittedName>
        <fullName evidence="4">Siderophore biosynthesis protein</fullName>
    </submittedName>
</protein>
<dbReference type="CDD" id="cd01097">
    <property type="entry name" value="Tetrahydromethanopterin_reductase"/>
    <property type="match status" value="1"/>
</dbReference>
<dbReference type="InterPro" id="IPR011251">
    <property type="entry name" value="Luciferase-like_dom"/>
</dbReference>
<dbReference type="Gene3D" id="3.10.129.110">
    <property type="entry name" value="Polyketide synthase dehydratase"/>
    <property type="match status" value="1"/>
</dbReference>
<evidence type="ECO:0000256" key="2">
    <source>
        <dbReference type="ARBA" id="ARBA00022553"/>
    </source>
</evidence>
<dbReference type="InterPro" id="IPR036736">
    <property type="entry name" value="ACP-like_sf"/>
</dbReference>
<dbReference type="PROSITE" id="PS00012">
    <property type="entry name" value="PHOSPHOPANTETHEINE"/>
    <property type="match status" value="1"/>
</dbReference>
<dbReference type="SMART" id="SM00823">
    <property type="entry name" value="PKS_PP"/>
    <property type="match status" value="1"/>
</dbReference>
<dbReference type="InterPro" id="IPR050766">
    <property type="entry name" value="Bact_Lucif_Oxidored"/>
</dbReference>
<evidence type="ECO:0000313" key="5">
    <source>
        <dbReference type="Proteomes" id="UP000326354"/>
    </source>
</evidence>
<dbReference type="SMART" id="SM01294">
    <property type="entry name" value="PKS_PP_betabranch"/>
    <property type="match status" value="1"/>
</dbReference>
<organism evidence="4 5">
    <name type="scientific">Uabimicrobium amorphum</name>
    <dbReference type="NCBI Taxonomy" id="2596890"/>
    <lineage>
        <taxon>Bacteria</taxon>
        <taxon>Pseudomonadati</taxon>
        <taxon>Planctomycetota</taxon>
        <taxon>Candidatus Uabimicrobiia</taxon>
        <taxon>Candidatus Uabimicrobiales</taxon>
        <taxon>Candidatus Uabimicrobiaceae</taxon>
        <taxon>Candidatus Uabimicrobium</taxon>
    </lineage>
</organism>
<dbReference type="Gene3D" id="3.20.20.30">
    <property type="entry name" value="Luciferase-like domain"/>
    <property type="match status" value="1"/>
</dbReference>
<dbReference type="PANTHER" id="PTHR30137:SF6">
    <property type="entry name" value="LUCIFERASE-LIKE MONOOXYGENASE"/>
    <property type="match status" value="1"/>
</dbReference>
<dbReference type="GO" id="GO:0016705">
    <property type="term" value="F:oxidoreductase activity, acting on paired donors, with incorporation or reduction of molecular oxygen"/>
    <property type="evidence" value="ECO:0007669"/>
    <property type="project" value="InterPro"/>
</dbReference>
<evidence type="ECO:0000256" key="1">
    <source>
        <dbReference type="ARBA" id="ARBA00022450"/>
    </source>
</evidence>
<dbReference type="GO" id="GO:0005829">
    <property type="term" value="C:cytosol"/>
    <property type="evidence" value="ECO:0007669"/>
    <property type="project" value="TreeGrafter"/>
</dbReference>
<dbReference type="KEGG" id="uam:UABAM_04004"/>
<dbReference type="InterPro" id="IPR036661">
    <property type="entry name" value="Luciferase-like_sf"/>
</dbReference>
<proteinExistence type="predicted"/>
<dbReference type="InterPro" id="IPR049551">
    <property type="entry name" value="PKS_DH_C"/>
</dbReference>
<dbReference type="OrthoDB" id="9778383at2"/>
<keyword evidence="1" id="KW-0596">Phosphopantetheine</keyword>
<gene>
    <name evidence="4" type="ORF">UABAM_04004</name>
</gene>
<dbReference type="Pfam" id="PF14765">
    <property type="entry name" value="PS-DH"/>
    <property type="match status" value="1"/>
</dbReference>
<dbReference type="InterPro" id="IPR006162">
    <property type="entry name" value="Ppantetheine_attach_site"/>
</dbReference>
<dbReference type="SUPFAM" id="SSF51679">
    <property type="entry name" value="Bacterial luciferase-like"/>
    <property type="match status" value="1"/>
</dbReference>
<dbReference type="AlphaFoldDB" id="A0A5S9IQ52"/>
<dbReference type="Pfam" id="PF00296">
    <property type="entry name" value="Bac_luciferase"/>
    <property type="match status" value="1"/>
</dbReference>
<dbReference type="Gene3D" id="1.10.1200.10">
    <property type="entry name" value="ACP-like"/>
    <property type="match status" value="1"/>
</dbReference>
<accession>A0A5S9IQ52</accession>
<sequence>MEFSIIFFSRGENPQAQNIYDFTIQVSQFADANEFSGIWVPERHFQPLGCIYPNPAVMCAALAQNTQNIRLRSGSVVVALHNPLRIAEEWAMVDCLSQGRAEISAAFGWHPNDFSFYPEKYPNRHEETFRGLAKVQKLWRGESITVKNGQGDNIDVRTYPTPVQKELPIWITAAKNPQTFRRAGEIGAHVLTHMLALSVDEMAKNIALYRQALQKNGHDVAKSKVAVLLPAFIATEEKVQRVARKPLCDYIKGNMGFIADLAITRGQSFDIDKMSPAQQDEWMEIIYERISQERALFGPAQKCMQFLQQLCDIGVNEIACQVDFGLDLNTVLENLPWLNELRISAKNLHPNLQTPSQKTINVQDDSPSFDSQKIKDGCLHSISHEEFYHKMGTSNITHGTSIRGIQSVYYNESELIADVNLSQAQDALLNTVLWENCFVSLLAVVEDNTHIFPRGVQKIEKVSALQNSLWCHGVYIKKSNSLHMDMHVYDKQHKLIATIKKLQVDLIKTSDSVEKTDPVHSQLLAQMNHAPDQNSFLCKYLQAKIATTIELDTQQVEVQTPLTDFGVDSIIAIELCNHIEAELGVHVTLVQILRGITIEQLSNYILSSSSKSDDEEMEDIVI</sequence>
<evidence type="ECO:0000259" key="3">
    <source>
        <dbReference type="PROSITE" id="PS50075"/>
    </source>
</evidence>
<dbReference type="RefSeq" id="WP_151969721.1">
    <property type="nucleotide sequence ID" value="NZ_AP019860.1"/>
</dbReference>